<evidence type="ECO:0000313" key="3">
    <source>
        <dbReference type="Proteomes" id="UP000030014"/>
    </source>
</evidence>
<comment type="caution">
    <text evidence="2">The sequence shown here is derived from an EMBL/GenBank/DDBJ whole genome shotgun (WGS) entry which is preliminary data.</text>
</comment>
<feature type="transmembrane region" description="Helical" evidence="1">
    <location>
        <begin position="87"/>
        <end position="108"/>
    </location>
</feature>
<dbReference type="RefSeq" id="WP_039259120.1">
    <property type="nucleotide sequence ID" value="NZ_JDRY01000016.1"/>
</dbReference>
<accession>A0A0A0IJP4</accession>
<feature type="transmembrane region" description="Helical" evidence="1">
    <location>
        <begin position="165"/>
        <end position="183"/>
    </location>
</feature>
<organism evidence="2 3">
    <name type="scientific">Clostridium botulinum C/D str. DC5</name>
    <dbReference type="NCBI Taxonomy" id="1443128"/>
    <lineage>
        <taxon>Bacteria</taxon>
        <taxon>Bacillati</taxon>
        <taxon>Bacillota</taxon>
        <taxon>Clostridia</taxon>
        <taxon>Eubacteriales</taxon>
        <taxon>Clostridiaceae</taxon>
        <taxon>Clostridium</taxon>
    </lineage>
</organism>
<gene>
    <name evidence="2" type="ORF">Z955_02685</name>
</gene>
<keyword evidence="1" id="KW-0812">Transmembrane</keyword>
<sequence length="215" mass="25454">MILILTILAISILVNKYWKFIRKQAIGLYILSTLICILFIVNKLNLINYKFNLGIFSRGTVSLALFTIVMFTGVINNPKIKSKFMSVRGELSIIACILTLGHNIIYGMRYFKLLIFNSEILSLCKFMATIVSLIMIILMIPLMITSFKCVRKKMKYTTWKRIQKTAYIFYGLMYVHIMLLYMPSFKIKYLDIFIYSLLFNLYFILRLYKYFKYKK</sequence>
<dbReference type="AlphaFoldDB" id="A0A0A0IJP4"/>
<feature type="transmembrane region" description="Helical" evidence="1">
    <location>
        <begin position="189"/>
        <end position="208"/>
    </location>
</feature>
<keyword evidence="1" id="KW-0472">Membrane</keyword>
<protein>
    <submittedName>
        <fullName evidence="2">Membrane protein</fullName>
    </submittedName>
</protein>
<feature type="transmembrane region" description="Helical" evidence="1">
    <location>
        <begin position="55"/>
        <end position="75"/>
    </location>
</feature>
<dbReference type="EMBL" id="JDRY01000016">
    <property type="protein sequence ID" value="KGN00804.1"/>
    <property type="molecule type" value="Genomic_DNA"/>
</dbReference>
<proteinExistence type="predicted"/>
<name>A0A0A0IJP4_CLOBO</name>
<reference evidence="2 3" key="1">
    <citation type="submission" date="2014-01" db="EMBL/GenBank/DDBJ databases">
        <title>Plasmidome dynamics in the species complex Clostridium novyi sensu lato converts strains of independent lineages into distinctly different pathogens.</title>
        <authorList>
            <person name="Skarin H."/>
            <person name="Segerman B."/>
        </authorList>
    </citation>
    <scope>NUCLEOTIDE SEQUENCE [LARGE SCALE GENOMIC DNA]</scope>
    <source>
        <strain evidence="2 3">DC5</strain>
    </source>
</reference>
<feature type="transmembrane region" description="Helical" evidence="1">
    <location>
        <begin position="26"/>
        <end position="49"/>
    </location>
</feature>
<evidence type="ECO:0000256" key="1">
    <source>
        <dbReference type="SAM" id="Phobius"/>
    </source>
</evidence>
<dbReference type="Proteomes" id="UP000030014">
    <property type="component" value="Unassembled WGS sequence"/>
</dbReference>
<feature type="transmembrane region" description="Helical" evidence="1">
    <location>
        <begin position="120"/>
        <end position="144"/>
    </location>
</feature>
<keyword evidence="1" id="KW-1133">Transmembrane helix</keyword>
<evidence type="ECO:0000313" key="2">
    <source>
        <dbReference type="EMBL" id="KGN00804.1"/>
    </source>
</evidence>